<dbReference type="PANTHER" id="PTHR43083:SF6">
    <property type="entry name" value="MANNAN POLYMERASE COMPLEXES SUBUNIT MNN9"/>
    <property type="match status" value="1"/>
</dbReference>
<dbReference type="SUPFAM" id="SSF53448">
    <property type="entry name" value="Nucleotide-diphospho-sugar transferases"/>
    <property type="match status" value="1"/>
</dbReference>
<dbReference type="CTD" id="20197384"/>
<feature type="compositionally biased region" description="Polar residues" evidence="2">
    <location>
        <begin position="287"/>
        <end position="301"/>
    </location>
</feature>
<gene>
    <name evidence="4" type="primary">20197384</name>
    <name evidence="3" type="ORF">HELRODRAFT_153976</name>
</gene>
<dbReference type="OMA" id="WVESDKG"/>
<protein>
    <submittedName>
        <fullName evidence="3 4">Uncharacterized protein</fullName>
    </submittedName>
</protein>
<reference evidence="3 5" key="2">
    <citation type="journal article" date="2013" name="Nature">
        <title>Insights into bilaterian evolution from three spiralian genomes.</title>
        <authorList>
            <person name="Simakov O."/>
            <person name="Marletaz F."/>
            <person name="Cho S.J."/>
            <person name="Edsinger-Gonzales E."/>
            <person name="Havlak P."/>
            <person name="Hellsten U."/>
            <person name="Kuo D.H."/>
            <person name="Larsson T."/>
            <person name="Lv J."/>
            <person name="Arendt D."/>
            <person name="Savage R."/>
            <person name="Osoegawa K."/>
            <person name="de Jong P."/>
            <person name="Grimwood J."/>
            <person name="Chapman J.A."/>
            <person name="Shapiro H."/>
            <person name="Aerts A."/>
            <person name="Otillar R.P."/>
            <person name="Terry A.Y."/>
            <person name="Boore J.L."/>
            <person name="Grigoriev I.V."/>
            <person name="Lindberg D.R."/>
            <person name="Seaver E.C."/>
            <person name="Weisblat D.A."/>
            <person name="Putnam N.H."/>
            <person name="Rokhsar D.S."/>
        </authorList>
    </citation>
    <scope>NUCLEOTIDE SEQUENCE</scope>
</reference>
<dbReference type="STRING" id="6412.T1ELD4"/>
<evidence type="ECO:0000256" key="2">
    <source>
        <dbReference type="SAM" id="MobiDB-lite"/>
    </source>
</evidence>
<dbReference type="PANTHER" id="PTHR43083">
    <property type="entry name" value="MANNAN POLYMERASE II"/>
    <property type="match status" value="1"/>
</dbReference>
<dbReference type="EnsemblMetazoa" id="HelroT153976">
    <property type="protein sequence ID" value="HelroP153976"/>
    <property type="gene ID" value="HelroG153976"/>
</dbReference>
<feature type="compositionally biased region" description="Basic and acidic residues" evidence="2">
    <location>
        <begin position="302"/>
        <end position="315"/>
    </location>
</feature>
<evidence type="ECO:0000313" key="4">
    <source>
        <dbReference type="EnsemblMetazoa" id="HelroP153976"/>
    </source>
</evidence>
<reference evidence="5" key="1">
    <citation type="submission" date="2012-12" db="EMBL/GenBank/DDBJ databases">
        <authorList>
            <person name="Hellsten U."/>
            <person name="Grimwood J."/>
            <person name="Chapman J.A."/>
            <person name="Shapiro H."/>
            <person name="Aerts A."/>
            <person name="Otillar R.P."/>
            <person name="Terry A.Y."/>
            <person name="Boore J.L."/>
            <person name="Simakov O."/>
            <person name="Marletaz F."/>
            <person name="Cho S.-J."/>
            <person name="Edsinger-Gonzales E."/>
            <person name="Havlak P."/>
            <person name="Kuo D.-H."/>
            <person name="Larsson T."/>
            <person name="Lv J."/>
            <person name="Arendt D."/>
            <person name="Savage R."/>
            <person name="Osoegawa K."/>
            <person name="de Jong P."/>
            <person name="Lindberg D.R."/>
            <person name="Seaver E.C."/>
            <person name="Weisblat D.A."/>
            <person name="Putnam N.H."/>
            <person name="Grigoriev I.V."/>
            <person name="Rokhsar D.S."/>
        </authorList>
    </citation>
    <scope>NUCLEOTIDE SEQUENCE</scope>
</reference>
<keyword evidence="5" id="KW-1185">Reference proteome</keyword>
<dbReference type="InParanoid" id="T1ELD4"/>
<dbReference type="Proteomes" id="UP000015101">
    <property type="component" value="Unassembled WGS sequence"/>
</dbReference>
<dbReference type="AlphaFoldDB" id="T1ELD4"/>
<sequence length="377" mass="43186">MILSDTSTAKKTVIPKCPSDFLPNDSQYQWYLQSFKQLSPLTDKKLNKQVLHLNNNPTTTSFLDDILILTPISNVKDKLRHYFSNLCSLTYPHEKLSIVLAEDSSVDHTLIEATALRDYLQPYFKSIRIIPLKDGQPNSGGNIRHDKSYQEVRRKHLSKVRNQMLMSSLEEKFKWVFWLDADVRHIPTNVIEHLLSVNQTIVTANCLYRKDNGELDTFDRNTWQETKNSLAALSKMPEDYLMLEGYGPSKRFFLNDLTAFEYENDDGKAEAEKNIATANNNLANNNVQSRQQNNGFPSIQPSKEKRTTKKVESGRPAELDGVGGCVLLVNADLHRKGLIFPPFLFRHHIETEGMAKMAKEIFGAKIFGLPRVYIVHW</sequence>
<dbReference type="GO" id="GO:0000136">
    <property type="term" value="C:mannan polymerase complex"/>
    <property type="evidence" value="ECO:0000318"/>
    <property type="project" value="GO_Central"/>
</dbReference>
<feature type="region of interest" description="Disordered" evidence="2">
    <location>
        <begin position="283"/>
        <end position="315"/>
    </location>
</feature>
<dbReference type="InterPro" id="IPR029044">
    <property type="entry name" value="Nucleotide-diphossugar_trans"/>
</dbReference>
<evidence type="ECO:0000313" key="5">
    <source>
        <dbReference type="Proteomes" id="UP000015101"/>
    </source>
</evidence>
<dbReference type="RefSeq" id="XP_009009610.1">
    <property type="nucleotide sequence ID" value="XM_009011362.1"/>
</dbReference>
<dbReference type="EMBL" id="AMQM01000258">
    <property type="status" value="NOT_ANNOTATED_CDS"/>
    <property type="molecule type" value="Genomic_DNA"/>
</dbReference>
<dbReference type="GeneID" id="20197384"/>
<organism evidence="4 5">
    <name type="scientific">Helobdella robusta</name>
    <name type="common">Californian leech</name>
    <dbReference type="NCBI Taxonomy" id="6412"/>
    <lineage>
        <taxon>Eukaryota</taxon>
        <taxon>Metazoa</taxon>
        <taxon>Spiralia</taxon>
        <taxon>Lophotrochozoa</taxon>
        <taxon>Annelida</taxon>
        <taxon>Clitellata</taxon>
        <taxon>Hirudinea</taxon>
        <taxon>Rhynchobdellida</taxon>
        <taxon>Glossiphoniidae</taxon>
        <taxon>Helobdella</taxon>
    </lineage>
</organism>
<dbReference type="eggNOG" id="ENOG502QRPX">
    <property type="taxonomic scope" value="Eukaryota"/>
</dbReference>
<dbReference type="Gene3D" id="3.90.550.10">
    <property type="entry name" value="Spore Coat Polysaccharide Biosynthesis Protein SpsA, Chain A"/>
    <property type="match status" value="1"/>
</dbReference>
<dbReference type="Pfam" id="PF03452">
    <property type="entry name" value="Anp1"/>
    <property type="match status" value="1"/>
</dbReference>
<dbReference type="GO" id="GO:0000032">
    <property type="term" value="P:cell wall mannoprotein biosynthetic process"/>
    <property type="evidence" value="ECO:0000318"/>
    <property type="project" value="GO_Central"/>
</dbReference>
<comment type="similarity">
    <text evidence="1">Belongs to the ANP1/MMN9/VAN1 family.</text>
</comment>
<dbReference type="CDD" id="cd00761">
    <property type="entry name" value="Glyco_tranf_GTA_type"/>
    <property type="match status" value="1"/>
</dbReference>
<dbReference type="EMBL" id="KB095811">
    <property type="protein sequence ID" value="ESO12890.1"/>
    <property type="molecule type" value="Genomic_DNA"/>
</dbReference>
<dbReference type="OrthoDB" id="2405412at2759"/>
<dbReference type="GO" id="GO:0006487">
    <property type="term" value="P:protein N-linked glycosylation"/>
    <property type="evidence" value="ECO:0000318"/>
    <property type="project" value="GO_Central"/>
</dbReference>
<accession>T1ELD4</accession>
<dbReference type="InterPro" id="IPR052086">
    <property type="entry name" value="Mannan_Polymerase_Subunit"/>
</dbReference>
<reference evidence="4" key="3">
    <citation type="submission" date="2015-06" db="UniProtKB">
        <authorList>
            <consortium name="EnsemblMetazoa"/>
        </authorList>
    </citation>
    <scope>IDENTIFICATION</scope>
</reference>
<name>T1ELD4_HELRO</name>
<dbReference type="KEGG" id="hro:HELRODRAFT_153976"/>
<evidence type="ECO:0000256" key="1">
    <source>
        <dbReference type="ARBA" id="ARBA00037964"/>
    </source>
</evidence>
<evidence type="ECO:0000313" key="3">
    <source>
        <dbReference type="EMBL" id="ESO12890.1"/>
    </source>
</evidence>
<proteinExistence type="inferred from homology"/>
<dbReference type="HOGENOM" id="CLU_792846_0_0_1"/>